<evidence type="ECO:0000313" key="6">
    <source>
        <dbReference type="Proteomes" id="UP000236197"/>
    </source>
</evidence>
<dbReference type="OrthoDB" id="3177347at2"/>
<dbReference type="InterPro" id="IPR027417">
    <property type="entry name" value="P-loop_NTPase"/>
</dbReference>
<evidence type="ECO:0000256" key="1">
    <source>
        <dbReference type="ARBA" id="ARBA00022448"/>
    </source>
</evidence>
<dbReference type="PANTHER" id="PTHR42939">
    <property type="entry name" value="ABC TRANSPORTER ATP-BINDING PROTEIN ALBC-RELATED"/>
    <property type="match status" value="1"/>
</dbReference>
<dbReference type="Proteomes" id="UP000236197">
    <property type="component" value="Unassembled WGS sequence"/>
</dbReference>
<evidence type="ECO:0000256" key="3">
    <source>
        <dbReference type="ARBA" id="ARBA00022840"/>
    </source>
</evidence>
<reference evidence="6" key="1">
    <citation type="submission" date="2018-01" db="EMBL/GenBank/DDBJ databases">
        <title>Rubneribacter badeniensis gen. nov., sp. nov., and Colonibacter rubneri, gen. nov., sp. nov., WGS of new members of the Eggerthellaceae.</title>
        <authorList>
            <person name="Danylec N."/>
            <person name="Stoll D.A."/>
            <person name="Doetsch A."/>
            <person name="Kulling S.E."/>
            <person name="Huch M."/>
        </authorList>
    </citation>
    <scope>NUCLEOTIDE SEQUENCE [LARGE SCALE GENOMIC DNA]</scope>
    <source>
        <strain evidence="6">ResAG-96</strain>
    </source>
</reference>
<dbReference type="SUPFAM" id="SSF52540">
    <property type="entry name" value="P-loop containing nucleoside triphosphate hydrolases"/>
    <property type="match status" value="1"/>
</dbReference>
<dbReference type="SMART" id="SM00382">
    <property type="entry name" value="AAA"/>
    <property type="match status" value="1"/>
</dbReference>
<dbReference type="Pfam" id="PF00005">
    <property type="entry name" value="ABC_tran"/>
    <property type="match status" value="1"/>
</dbReference>
<name>A0A2K2U911_9ACTN</name>
<dbReference type="InterPro" id="IPR003593">
    <property type="entry name" value="AAA+_ATPase"/>
</dbReference>
<evidence type="ECO:0000256" key="2">
    <source>
        <dbReference type="ARBA" id="ARBA00022741"/>
    </source>
</evidence>
<keyword evidence="6" id="KW-1185">Reference proteome</keyword>
<sequence>MAEATYPGQGAAIAFESPVLRCAGLTKTFGAATALDNVSFSVPRGRVVGLLGPNGSGKTTLIKLAAGLLTPTAGQVLVAGSEPGPQTKAFVSYLPERPYFSPSIKVARILDFFADFYADFDRPLAEDMLARLQVPPNIHMGALSKGTKEKVQLVLVMARRAMLYLLDEPIGGVDPATRDYILDTIIGAYRREATILLSTHLVADVERVLDDFIFLQYGTMVLHAPVAYVHETFGMSVDDYFRGAFRC</sequence>
<dbReference type="CDD" id="cd03230">
    <property type="entry name" value="ABC_DR_subfamily_A"/>
    <property type="match status" value="1"/>
</dbReference>
<gene>
    <name evidence="5" type="ORF">C2L71_11420</name>
</gene>
<protein>
    <submittedName>
        <fullName evidence="5">ABC transporter ATP-binding protein</fullName>
    </submittedName>
</protein>
<dbReference type="PROSITE" id="PS50893">
    <property type="entry name" value="ABC_TRANSPORTER_2"/>
    <property type="match status" value="1"/>
</dbReference>
<accession>A0A2K2U911</accession>
<dbReference type="AlphaFoldDB" id="A0A2K2U911"/>
<dbReference type="Gene3D" id="3.40.50.300">
    <property type="entry name" value="P-loop containing nucleotide triphosphate hydrolases"/>
    <property type="match status" value="1"/>
</dbReference>
<dbReference type="PANTHER" id="PTHR42939:SF1">
    <property type="entry name" value="ABC TRANSPORTER ATP-BINDING PROTEIN ALBC-RELATED"/>
    <property type="match status" value="1"/>
</dbReference>
<dbReference type="GO" id="GO:0005524">
    <property type="term" value="F:ATP binding"/>
    <property type="evidence" value="ECO:0007669"/>
    <property type="project" value="UniProtKB-KW"/>
</dbReference>
<dbReference type="EMBL" id="PPEK01000022">
    <property type="protein sequence ID" value="PNV66749.1"/>
    <property type="molecule type" value="Genomic_DNA"/>
</dbReference>
<organism evidence="5 6">
    <name type="scientific">Enteroscipio rubneri</name>
    <dbReference type="NCBI Taxonomy" id="2070686"/>
    <lineage>
        <taxon>Bacteria</taxon>
        <taxon>Bacillati</taxon>
        <taxon>Actinomycetota</taxon>
        <taxon>Coriobacteriia</taxon>
        <taxon>Eggerthellales</taxon>
        <taxon>Eggerthellaceae</taxon>
        <taxon>Enteroscipio</taxon>
    </lineage>
</organism>
<proteinExistence type="predicted"/>
<dbReference type="GO" id="GO:0016887">
    <property type="term" value="F:ATP hydrolysis activity"/>
    <property type="evidence" value="ECO:0007669"/>
    <property type="project" value="InterPro"/>
</dbReference>
<dbReference type="InterPro" id="IPR003439">
    <property type="entry name" value="ABC_transporter-like_ATP-bd"/>
</dbReference>
<keyword evidence="2" id="KW-0547">Nucleotide-binding</keyword>
<evidence type="ECO:0000313" key="5">
    <source>
        <dbReference type="EMBL" id="PNV66749.1"/>
    </source>
</evidence>
<feature type="domain" description="ABC transporter" evidence="4">
    <location>
        <begin position="20"/>
        <end position="242"/>
    </location>
</feature>
<comment type="caution">
    <text evidence="5">The sequence shown here is derived from an EMBL/GenBank/DDBJ whole genome shotgun (WGS) entry which is preliminary data.</text>
</comment>
<keyword evidence="3 5" id="KW-0067">ATP-binding</keyword>
<keyword evidence="1" id="KW-0813">Transport</keyword>
<dbReference type="InterPro" id="IPR051782">
    <property type="entry name" value="ABC_Transporter_VariousFunc"/>
</dbReference>
<dbReference type="RefSeq" id="WP_103265889.1">
    <property type="nucleotide sequence ID" value="NZ_CABMLE010000022.1"/>
</dbReference>
<evidence type="ECO:0000259" key="4">
    <source>
        <dbReference type="PROSITE" id="PS50893"/>
    </source>
</evidence>